<dbReference type="PANTHER" id="PTHR33022">
    <property type="entry name" value="DUF1985 DOMAIN-CONTAINING PROTEIN"/>
    <property type="match status" value="1"/>
</dbReference>
<dbReference type="Proteomes" id="UP000224567">
    <property type="component" value="Unassembled WGS sequence"/>
</dbReference>
<accession>A0A2G2VSL2</accession>
<reference evidence="2 3" key="1">
    <citation type="journal article" date="2017" name="Genome Biol.">
        <title>New reference genome sequences of hot pepper reveal the massive evolution of plant disease-resistance genes by retroduplication.</title>
        <authorList>
            <person name="Kim S."/>
            <person name="Park J."/>
            <person name="Yeom S.I."/>
            <person name="Kim Y.M."/>
            <person name="Seo E."/>
            <person name="Kim K.T."/>
            <person name="Kim M.S."/>
            <person name="Lee J.M."/>
            <person name="Cheong K."/>
            <person name="Shin H.S."/>
            <person name="Kim S.B."/>
            <person name="Han K."/>
            <person name="Lee J."/>
            <person name="Park M."/>
            <person name="Lee H.A."/>
            <person name="Lee H.Y."/>
            <person name="Lee Y."/>
            <person name="Oh S."/>
            <person name="Lee J.H."/>
            <person name="Choi E."/>
            <person name="Choi E."/>
            <person name="Lee S.E."/>
            <person name="Jeon J."/>
            <person name="Kim H."/>
            <person name="Choi G."/>
            <person name="Song H."/>
            <person name="Lee J."/>
            <person name="Lee S.C."/>
            <person name="Kwon J.K."/>
            <person name="Lee H.Y."/>
            <person name="Koo N."/>
            <person name="Hong Y."/>
            <person name="Kim R.W."/>
            <person name="Kang W.H."/>
            <person name="Huh J.H."/>
            <person name="Kang B.C."/>
            <person name="Yang T.J."/>
            <person name="Lee Y.H."/>
            <person name="Bennetzen J.L."/>
            <person name="Choi D."/>
        </authorList>
    </citation>
    <scope>NUCLEOTIDE SEQUENCE [LARGE SCALE GENOMIC DNA]</scope>
    <source>
        <strain evidence="3">cv. PBC81</strain>
    </source>
</reference>
<reference evidence="3" key="2">
    <citation type="journal article" date="2017" name="J. Anim. Genet.">
        <title>Multiple reference genome sequences of hot pepper reveal the massive evolution of plant disease resistance genes by retroduplication.</title>
        <authorList>
            <person name="Kim S."/>
            <person name="Park J."/>
            <person name="Yeom S.-I."/>
            <person name="Kim Y.-M."/>
            <person name="Seo E."/>
            <person name="Kim K.-T."/>
            <person name="Kim M.-S."/>
            <person name="Lee J.M."/>
            <person name="Cheong K."/>
            <person name="Shin H.-S."/>
            <person name="Kim S.-B."/>
            <person name="Han K."/>
            <person name="Lee J."/>
            <person name="Park M."/>
            <person name="Lee H.-A."/>
            <person name="Lee H.-Y."/>
            <person name="Lee Y."/>
            <person name="Oh S."/>
            <person name="Lee J.H."/>
            <person name="Choi E."/>
            <person name="Choi E."/>
            <person name="Lee S.E."/>
            <person name="Jeon J."/>
            <person name="Kim H."/>
            <person name="Choi G."/>
            <person name="Song H."/>
            <person name="Lee J."/>
            <person name="Lee S.-C."/>
            <person name="Kwon J.-K."/>
            <person name="Lee H.-Y."/>
            <person name="Koo N."/>
            <person name="Hong Y."/>
            <person name="Kim R.W."/>
            <person name="Kang W.-H."/>
            <person name="Huh J.H."/>
            <person name="Kang B.-C."/>
            <person name="Yang T.-J."/>
            <person name="Lee Y.-H."/>
            <person name="Bennetzen J.L."/>
            <person name="Choi D."/>
        </authorList>
    </citation>
    <scope>NUCLEOTIDE SEQUENCE [LARGE SCALE GENOMIC DNA]</scope>
    <source>
        <strain evidence="3">cv. PBC81</strain>
    </source>
</reference>
<comment type="caution">
    <text evidence="2">The sequence shown here is derived from an EMBL/GenBank/DDBJ whole genome shotgun (WGS) entry which is preliminary data.</text>
</comment>
<evidence type="ECO:0000313" key="2">
    <source>
        <dbReference type="EMBL" id="PHT35970.1"/>
    </source>
</evidence>
<dbReference type="PANTHER" id="PTHR33022:SF13">
    <property type="entry name" value="UBIQUITIN-LIKE PROTEASE FAMILY PROFILE DOMAIN-CONTAINING PROTEIN"/>
    <property type="match status" value="1"/>
</dbReference>
<gene>
    <name evidence="2" type="ORF">CQW23_23670</name>
</gene>
<feature type="region of interest" description="Disordered" evidence="1">
    <location>
        <begin position="1"/>
        <end position="33"/>
    </location>
</feature>
<feature type="region of interest" description="Disordered" evidence="1">
    <location>
        <begin position="125"/>
        <end position="151"/>
    </location>
</feature>
<organism evidence="2 3">
    <name type="scientific">Capsicum baccatum</name>
    <name type="common">Peruvian pepper</name>
    <dbReference type="NCBI Taxonomy" id="33114"/>
    <lineage>
        <taxon>Eukaryota</taxon>
        <taxon>Viridiplantae</taxon>
        <taxon>Streptophyta</taxon>
        <taxon>Embryophyta</taxon>
        <taxon>Tracheophyta</taxon>
        <taxon>Spermatophyta</taxon>
        <taxon>Magnoliopsida</taxon>
        <taxon>eudicotyledons</taxon>
        <taxon>Gunneridae</taxon>
        <taxon>Pentapetalae</taxon>
        <taxon>asterids</taxon>
        <taxon>lamiids</taxon>
        <taxon>Solanales</taxon>
        <taxon>Solanaceae</taxon>
        <taxon>Solanoideae</taxon>
        <taxon>Capsiceae</taxon>
        <taxon>Capsicum</taxon>
    </lineage>
</organism>
<proteinExistence type="predicted"/>
<evidence type="ECO:0000256" key="1">
    <source>
        <dbReference type="SAM" id="MobiDB-lite"/>
    </source>
</evidence>
<evidence type="ECO:0000313" key="3">
    <source>
        <dbReference type="Proteomes" id="UP000224567"/>
    </source>
</evidence>
<dbReference type="AlphaFoldDB" id="A0A2G2VSL2"/>
<sequence length="151" mass="17631">MLWQNHAKKDKKKESGSKKRGSNSPRSKSPAKRRRIAEAIFRDELPKVIGYSDLLNVRYTTTDCFFKVYIDKAYVNYYNAEDAVYAKYQRKRLGILSSSIDAQYHRLRYASILCKYGYEKAENGYFSDNDDPPRPSSNFAPKQTDRVLHIQ</sequence>
<feature type="compositionally biased region" description="Basic residues" evidence="1">
    <location>
        <begin position="1"/>
        <end position="11"/>
    </location>
</feature>
<protein>
    <submittedName>
        <fullName evidence="2">Uncharacterized protein</fullName>
    </submittedName>
</protein>
<name>A0A2G2VSL2_CAPBA</name>
<dbReference type="EMBL" id="MLFT02000010">
    <property type="protein sequence ID" value="PHT35970.1"/>
    <property type="molecule type" value="Genomic_DNA"/>
</dbReference>
<keyword evidence="3" id="KW-1185">Reference proteome</keyword>